<dbReference type="GO" id="GO:0005524">
    <property type="term" value="F:ATP binding"/>
    <property type="evidence" value="ECO:0007669"/>
    <property type="project" value="InterPro"/>
</dbReference>
<dbReference type="VEuPathDB" id="ToxoDB:cyc_05867"/>
<accession>A0A1D3DAJ5</accession>
<name>A0A1D3DAJ5_9EIME</name>
<feature type="compositionally biased region" description="Pro residues" evidence="7">
    <location>
        <begin position="2249"/>
        <end position="2261"/>
    </location>
</feature>
<dbReference type="SUPFAM" id="SSF81665">
    <property type="entry name" value="Calcium ATPase, transmembrane domain M"/>
    <property type="match status" value="1"/>
</dbReference>
<evidence type="ECO:0000256" key="8">
    <source>
        <dbReference type="SAM" id="Phobius"/>
    </source>
</evidence>
<feature type="transmembrane region" description="Helical" evidence="8">
    <location>
        <begin position="528"/>
        <end position="550"/>
    </location>
</feature>
<comment type="caution">
    <text evidence="10">The sequence shown here is derived from an EMBL/GenBank/DDBJ whole genome shotgun (WGS) entry which is preliminary data.</text>
</comment>
<feature type="transmembrane region" description="Helical" evidence="8">
    <location>
        <begin position="930"/>
        <end position="949"/>
    </location>
</feature>
<dbReference type="GO" id="GO:0045332">
    <property type="term" value="P:phospholipid translocation"/>
    <property type="evidence" value="ECO:0007669"/>
    <property type="project" value="TreeGrafter"/>
</dbReference>
<keyword evidence="11" id="KW-1185">Reference proteome</keyword>
<feature type="transmembrane region" description="Helical" evidence="8">
    <location>
        <begin position="1679"/>
        <end position="1700"/>
    </location>
</feature>
<dbReference type="PANTHER" id="PTHR24092">
    <property type="entry name" value="PROBABLE PHOSPHOLIPID-TRANSPORTING ATPASE"/>
    <property type="match status" value="1"/>
</dbReference>
<feature type="compositionally biased region" description="Polar residues" evidence="7">
    <location>
        <begin position="2366"/>
        <end position="2376"/>
    </location>
</feature>
<feature type="transmembrane region" description="Helical" evidence="8">
    <location>
        <begin position="877"/>
        <end position="894"/>
    </location>
</feature>
<feature type="compositionally biased region" description="Polar residues" evidence="7">
    <location>
        <begin position="2323"/>
        <end position="2332"/>
    </location>
</feature>
<dbReference type="GO" id="GO:0140326">
    <property type="term" value="F:ATPase-coupled intramembrane lipid transporter activity"/>
    <property type="evidence" value="ECO:0007669"/>
    <property type="project" value="TreeGrafter"/>
</dbReference>
<protein>
    <submittedName>
        <fullName evidence="10">Adenylate and guanylate cyclase catalytic domain-containing protein</fullName>
    </submittedName>
</protein>
<dbReference type="NCBIfam" id="TIGR01494">
    <property type="entry name" value="ATPase_P-type"/>
    <property type="match status" value="1"/>
</dbReference>
<evidence type="ECO:0000256" key="7">
    <source>
        <dbReference type="SAM" id="MobiDB-lite"/>
    </source>
</evidence>
<dbReference type="InterPro" id="IPR029787">
    <property type="entry name" value="Nucleotide_cyclase"/>
</dbReference>
<dbReference type="InParanoid" id="A0A1D3DAJ5"/>
<dbReference type="CDD" id="cd07302">
    <property type="entry name" value="CHD"/>
    <property type="match status" value="2"/>
</dbReference>
<dbReference type="VEuPathDB" id="ToxoDB:LOC34622156"/>
<feature type="transmembrane region" description="Helical" evidence="8">
    <location>
        <begin position="901"/>
        <end position="918"/>
    </location>
</feature>
<keyword evidence="2 8" id="KW-0812">Transmembrane</keyword>
<dbReference type="GO" id="GO:0005886">
    <property type="term" value="C:plasma membrane"/>
    <property type="evidence" value="ECO:0007669"/>
    <property type="project" value="TreeGrafter"/>
</dbReference>
<feature type="compositionally biased region" description="Polar residues" evidence="7">
    <location>
        <begin position="1381"/>
        <end position="1400"/>
    </location>
</feature>
<feature type="region of interest" description="Disordered" evidence="7">
    <location>
        <begin position="2241"/>
        <end position="2407"/>
    </location>
</feature>
<dbReference type="GO" id="GO:0016887">
    <property type="term" value="F:ATP hydrolysis activity"/>
    <property type="evidence" value="ECO:0007669"/>
    <property type="project" value="InterPro"/>
</dbReference>
<evidence type="ECO:0000256" key="2">
    <source>
        <dbReference type="ARBA" id="ARBA00022692"/>
    </source>
</evidence>
<keyword evidence="3" id="KW-0479">Metal-binding</keyword>
<gene>
    <name evidence="10" type="ORF">cyc_05867</name>
</gene>
<feature type="transmembrane region" description="Helical" evidence="8">
    <location>
        <begin position="1712"/>
        <end position="1733"/>
    </location>
</feature>
<dbReference type="GO" id="GO:0046872">
    <property type="term" value="F:metal ion binding"/>
    <property type="evidence" value="ECO:0007669"/>
    <property type="project" value="UniProtKB-KW"/>
</dbReference>
<dbReference type="SMART" id="SM00044">
    <property type="entry name" value="CYCc"/>
    <property type="match status" value="2"/>
</dbReference>
<evidence type="ECO:0000256" key="1">
    <source>
        <dbReference type="ARBA" id="ARBA00004141"/>
    </source>
</evidence>
<evidence type="ECO:0000256" key="3">
    <source>
        <dbReference type="ARBA" id="ARBA00022723"/>
    </source>
</evidence>
<feature type="region of interest" description="Disordered" evidence="7">
    <location>
        <begin position="1498"/>
        <end position="1524"/>
    </location>
</feature>
<feature type="transmembrane region" description="Helical" evidence="8">
    <location>
        <begin position="498"/>
        <end position="516"/>
    </location>
</feature>
<organism evidence="10 11">
    <name type="scientific">Cyclospora cayetanensis</name>
    <dbReference type="NCBI Taxonomy" id="88456"/>
    <lineage>
        <taxon>Eukaryota</taxon>
        <taxon>Sar</taxon>
        <taxon>Alveolata</taxon>
        <taxon>Apicomplexa</taxon>
        <taxon>Conoidasida</taxon>
        <taxon>Coccidia</taxon>
        <taxon>Eucoccidiorida</taxon>
        <taxon>Eimeriorina</taxon>
        <taxon>Eimeriidae</taxon>
        <taxon>Cyclospora</taxon>
    </lineage>
</organism>
<feature type="compositionally biased region" description="Polar residues" evidence="7">
    <location>
        <begin position="1362"/>
        <end position="1373"/>
    </location>
</feature>
<feature type="compositionally biased region" description="Polar residues" evidence="7">
    <location>
        <begin position="57"/>
        <end position="71"/>
    </location>
</feature>
<dbReference type="GO" id="GO:0009190">
    <property type="term" value="P:cyclic nucleotide biosynthetic process"/>
    <property type="evidence" value="ECO:0007669"/>
    <property type="project" value="InterPro"/>
</dbReference>
<feature type="compositionally biased region" description="Polar residues" evidence="7">
    <location>
        <begin position="1331"/>
        <end position="1353"/>
    </location>
</feature>
<feature type="compositionally biased region" description="Gly residues" evidence="7">
    <location>
        <begin position="724"/>
        <end position="733"/>
    </location>
</feature>
<dbReference type="EMBL" id="JROU02000064">
    <property type="protein sequence ID" value="OEH80473.1"/>
    <property type="molecule type" value="Genomic_DNA"/>
</dbReference>
<evidence type="ECO:0000256" key="4">
    <source>
        <dbReference type="ARBA" id="ARBA00022842"/>
    </source>
</evidence>
<dbReference type="Pfam" id="PF00211">
    <property type="entry name" value="Guanylate_cyc"/>
    <property type="match status" value="3"/>
</dbReference>
<proteinExistence type="predicted"/>
<dbReference type="InterPro" id="IPR036412">
    <property type="entry name" value="HAD-like_sf"/>
</dbReference>
<dbReference type="Gene3D" id="3.30.70.1230">
    <property type="entry name" value="Nucleotide cyclase"/>
    <property type="match status" value="2"/>
</dbReference>
<feature type="domain" description="Guanylate cyclase" evidence="9">
    <location>
        <begin position="2032"/>
        <end position="2186"/>
    </location>
</feature>
<dbReference type="Gene3D" id="3.40.50.1000">
    <property type="entry name" value="HAD superfamily/HAD-like"/>
    <property type="match status" value="1"/>
</dbReference>
<feature type="transmembrane region" description="Helical" evidence="8">
    <location>
        <begin position="796"/>
        <end position="818"/>
    </location>
</feature>
<dbReference type="InterPro" id="IPR032630">
    <property type="entry name" value="P_typ_ATPase_c"/>
</dbReference>
<keyword evidence="5 8" id="KW-1133">Transmembrane helix</keyword>
<dbReference type="SUPFAM" id="SSF56784">
    <property type="entry name" value="HAD-like"/>
    <property type="match status" value="1"/>
</dbReference>
<evidence type="ECO:0000256" key="6">
    <source>
        <dbReference type="ARBA" id="ARBA00023136"/>
    </source>
</evidence>
<feature type="compositionally biased region" description="Polar residues" evidence="7">
    <location>
        <begin position="2392"/>
        <end position="2407"/>
    </location>
</feature>
<dbReference type="SUPFAM" id="SSF55073">
    <property type="entry name" value="Nucleotide cyclase"/>
    <property type="match status" value="2"/>
</dbReference>
<feature type="transmembrane region" description="Helical" evidence="8">
    <location>
        <begin position="570"/>
        <end position="592"/>
    </location>
</feature>
<feature type="compositionally biased region" description="Basic and acidic residues" evidence="7">
    <location>
        <begin position="2265"/>
        <end position="2276"/>
    </location>
</feature>
<evidence type="ECO:0000313" key="10">
    <source>
        <dbReference type="EMBL" id="OEH80473.1"/>
    </source>
</evidence>
<dbReference type="InterPro" id="IPR023214">
    <property type="entry name" value="HAD_sf"/>
</dbReference>
<comment type="subcellular location">
    <subcellularLocation>
        <location evidence="1">Membrane</location>
        <topology evidence="1">Multi-pass membrane protein</topology>
    </subcellularLocation>
</comment>
<evidence type="ECO:0000256" key="5">
    <source>
        <dbReference type="ARBA" id="ARBA00022989"/>
    </source>
</evidence>
<dbReference type="Proteomes" id="UP000095192">
    <property type="component" value="Unassembled WGS sequence"/>
</dbReference>
<feature type="domain" description="Guanylate cyclase" evidence="9">
    <location>
        <begin position="1040"/>
        <end position="1224"/>
    </location>
</feature>
<dbReference type="PANTHER" id="PTHR24092:SF175">
    <property type="entry name" value="PHOSPHOLIPID-TRANSPORTING ATPASE"/>
    <property type="match status" value="1"/>
</dbReference>
<feature type="region of interest" description="Disordered" evidence="7">
    <location>
        <begin position="1319"/>
        <end position="1400"/>
    </location>
</feature>
<feature type="region of interest" description="Disordered" evidence="7">
    <location>
        <begin position="47"/>
        <end position="95"/>
    </location>
</feature>
<feature type="transmembrane region" description="Helical" evidence="8">
    <location>
        <begin position="1640"/>
        <end position="1658"/>
    </location>
</feature>
<feature type="transmembrane region" description="Helical" evidence="8">
    <location>
        <begin position="411"/>
        <end position="428"/>
    </location>
</feature>
<reference evidence="10 11" key="1">
    <citation type="journal article" date="2016" name="BMC Genomics">
        <title>Comparative genomics reveals Cyclospora cayetanensis possesses coccidia-like metabolism and invasion components but unique surface antigens.</title>
        <authorList>
            <person name="Liu S."/>
            <person name="Wang L."/>
            <person name="Zheng H."/>
            <person name="Xu Z."/>
            <person name="Roellig D.M."/>
            <person name="Li N."/>
            <person name="Frace M.A."/>
            <person name="Tang K."/>
            <person name="Arrowood M.J."/>
            <person name="Moss D.M."/>
            <person name="Zhang L."/>
            <person name="Feng Y."/>
            <person name="Xiao L."/>
        </authorList>
    </citation>
    <scope>NUCLEOTIDE SEQUENCE [LARGE SCALE GENOMIC DNA]</scope>
    <source>
        <strain evidence="10 11">CHN_HEN01</strain>
    </source>
</reference>
<keyword evidence="4" id="KW-0460">Magnesium</keyword>
<feature type="region of interest" description="Disordered" evidence="7">
    <location>
        <begin position="710"/>
        <end position="740"/>
    </location>
</feature>
<dbReference type="InterPro" id="IPR023298">
    <property type="entry name" value="ATPase_P-typ_TM_dom_sf"/>
</dbReference>
<evidence type="ECO:0000259" key="9">
    <source>
        <dbReference type="PROSITE" id="PS50125"/>
    </source>
</evidence>
<feature type="compositionally biased region" description="Basic and acidic residues" evidence="7">
    <location>
        <begin position="710"/>
        <end position="723"/>
    </location>
</feature>
<dbReference type="GO" id="GO:0035556">
    <property type="term" value="P:intracellular signal transduction"/>
    <property type="evidence" value="ECO:0007669"/>
    <property type="project" value="InterPro"/>
</dbReference>
<dbReference type="PROSITE" id="PS50125">
    <property type="entry name" value="GUANYLATE_CYCLASE_2"/>
    <property type="match status" value="2"/>
</dbReference>
<keyword evidence="6 8" id="KW-0472">Membrane</keyword>
<feature type="transmembrane region" description="Helical" evidence="8">
    <location>
        <begin position="434"/>
        <end position="456"/>
    </location>
</feature>
<evidence type="ECO:0000313" key="11">
    <source>
        <dbReference type="Proteomes" id="UP000095192"/>
    </source>
</evidence>
<dbReference type="Pfam" id="PF16212">
    <property type="entry name" value="PhoLip_ATPase_C"/>
    <property type="match status" value="2"/>
</dbReference>
<dbReference type="InterPro" id="IPR001757">
    <property type="entry name" value="P_typ_ATPase"/>
</dbReference>
<sequence>MSIVLRPSSWTEGAIMYAKGADTAMLPLLSSFNGMLQEYKMGRNYEGGADASGDEANLTQRGLNAPRNGNSHPGRPVPHRGGPGDREISSHTGHSDPMTYDTFYEAYHNLYKYSNDPGLAFKGVPVGGSRGEGNIAMVEQHLKVFSLQGLRTMVLACKYMCQDETDAYQRLYNDAYASVYSREERLEQVAEQFERDLEYLGITGVRDKLQAYVPETLELMMEAGIRVWIATGDDVEYALHICHSCRLLTSHTKVFHAALATRGKRAKREGMLLYDMFREARILKRADEHICLVVTGPNLGAFLNHPDLQTCFLNMACCCDVVVAARVTPTQKADMVRLVKKRLTPQPITLAIGDGGNDVPMLQEASVGVAIRTERGASVAGFADFAISEFRFLQRLLFVHGRLNFLRISKVILWTFFKSILLAFPVFLFQPSSFWSAIEIFDPVLYMLANFVWTTLPSIMYSFSEQDLPEHLLPSIPVLYTLAAWMDSNALSGGPNMGFFSFGAILLFGLIMQSNLRILMETHLWTPTFLLTTVGLCTLLYIPVLFIYSATGWPFPGIFGIARGIFAWPLLYFVVLLWVGVGLMLQVLLAGFKASLFPNIATNVKQWLAQRQVEHDRRRRVTALPFEEPRLRLLPGRSSLISAIKRLLWICGFGSCLPAPGPVHQLVDPRILAFLRDKFNPLRHSDVSSKLPPPRRFRVNENFVTYGGEKKDKDVGTLEKDGVGSHGRGGGAADDGSIDTNSSGMSFDGDKARDQVKLVKVSHLINRFSLKFKDMQLEADYQIHQKKSFVKRLVPWYRVIFVFLGIYRIMAFLAEYFIDVYWGDAQHVLRALPLSVTLQPAIPYDFQFSGAQPIHLASSDADSEDGEMTTTKHTEKMDGILSSVLFPVFTFVILRISFLQAVMWNILFVSAFTIRYIIGQSHSYLYLSDLYDHLPLFLGSIVFVGFVGYRLEYNQRKSFLLDYSVEASRRKQREILNTMLPPFVVDQMINAPLNEDGMGETGMLPGVWLQRIIEGASIILFVIWLSIPSTLEADDRGTVSVVFCDVYEFQQVVASIEPTRLVEVLDSLFLCFDKSAEQFGCTKIETVFETYLAAAGLQPGKGGESDTSQTDAGDAMDMALAMLEVAAQIRYEVTRDLTSVVANVDDEQLAPASRLGSTAMVRQKTSTLRTVLRSRPQRIRVKIGINSGAKELVSSGRVISGVVGAKKPQYALFGDTVNTVKEDTTLIYESRKTTVKGKGDMNTYLLVRVLGSSYPNFGEDEPPLLDPLNSKEELPTHDFLQASASTVGRDRLPGYWTGNPDAALHSNEALLQSAMSFSHEEKHTLEAPGVQAQSLPSTPRLTPGTLSRSSLSEALSPPEGSSPRTPSINSLERTSSRNHRSFSALSNGESGALSMTPQQLTRAYARQESVSRVLAFARDGLQTAVKEPSELKRHEIARQVHAQILREQLHHGNSSVWSSQEDMSVASNCIPPSVASLPQFRYSVSHTADIRNNSRIGRSISNRQSPRPLVAKQSTSEGRAVEMRKRQTFPAEPCLTTQGSSAGHAASRWRAANDLFFHIGTEAQAKFTGLLKVLGNSSKEEEHTVDLGMDDEDNFEAREARIGVSRESLLLMKFKDKNMEARYRTHFYNNKSNINTIEQAIIIFLVAFAVQTLVRLCMPWQYIEVVEGVKYTVEVSSELYWGVRATYTCAAFFLWILFHYRNRDEVASRLEIRWMVFLLNVLFISAACVFALSNSWSIQTTTREPQGGGGVATSSLTSASVLSPGVAIQTSTLGTDMLTYLRGGPTVRMPENVDVHSPVSFLSSKSVTPGQLVEAMENCPYDVCPGSGATTPTEDLPALWRRLSDNVPPKAIPASDVVNVPGQRGACFWLVSDSVELFFYVVILHHNTGLLFQNCILVDILLLTTCLTFILTAAVSSANTIGMVVNFPCYVFFNLVRGPPVSQFHESYAFPLISFRNAPLHDGLCEMANDIFLQVSAYWKEYIDRLTFYVNEHAKTTEGRATQLLNDMLPKQVLEEFQQDKLRLAYTHDRMTFLFADICGFTSWAKNVDACEVVTMLQKLFAKFDRDSTKYKLYKLCTIGDAYVAVSEPVTEDNEDYDPVEGTGLVLTMAQSMITNILEVRERLSIPSLNMRIGLHYGTCVGGVIGSGRLRLLAPLCLIIRKLTILSCGNRYDLWGMDVLTGNMMESNGQPGKVNVSAVLRDFLLKHFPGKFQFRFNKTVCVINKTVDSYIIHPAGEVTDELAGDQAGPEPPLIPQPPGMSPGPSRDDSAKPELRGKRSRRGSIMGVHGSVGRRYSVRGSAEGSLPAESPRGSLPCASRPGSRASSCRSSAPQGEVQDKLLASQQLDAETHAGSPAAGGCDPTALQDFNRSGSTAHTGAAPMHPITEEKAAPTSSPDVNSDSSPEIY</sequence>
<dbReference type="InterPro" id="IPR001054">
    <property type="entry name" value="A/G_cyclase"/>
</dbReference>